<accession>A0A375C566</accession>
<feature type="compositionally biased region" description="Basic and acidic residues" evidence="1">
    <location>
        <begin position="219"/>
        <end position="241"/>
    </location>
</feature>
<organism evidence="2">
    <name type="scientific">Cupriavidus taiwanensis</name>
    <dbReference type="NCBI Taxonomy" id="164546"/>
    <lineage>
        <taxon>Bacteria</taxon>
        <taxon>Pseudomonadati</taxon>
        <taxon>Pseudomonadota</taxon>
        <taxon>Betaproteobacteria</taxon>
        <taxon>Burkholderiales</taxon>
        <taxon>Burkholderiaceae</taxon>
        <taxon>Cupriavidus</taxon>
    </lineage>
</organism>
<proteinExistence type="predicted"/>
<protein>
    <submittedName>
        <fullName evidence="2">Uncharacterized protein</fullName>
    </submittedName>
</protein>
<dbReference type="Proteomes" id="UP000256780">
    <property type="component" value="Chromosome CBM2587_b"/>
</dbReference>
<evidence type="ECO:0000313" key="2">
    <source>
        <dbReference type="EMBL" id="SOY62978.1"/>
    </source>
</evidence>
<evidence type="ECO:0000256" key="1">
    <source>
        <dbReference type="SAM" id="MobiDB-lite"/>
    </source>
</evidence>
<feature type="region of interest" description="Disordered" evidence="1">
    <location>
        <begin position="49"/>
        <end position="75"/>
    </location>
</feature>
<comment type="caution">
    <text evidence="2">The sequence shown here is derived from an EMBL/GenBank/DDBJ whole genome shotgun (WGS) entry which is preliminary data.</text>
</comment>
<reference evidence="2" key="1">
    <citation type="submission" date="2018-01" db="EMBL/GenBank/DDBJ databases">
        <authorList>
            <person name="Clerissi C."/>
        </authorList>
    </citation>
    <scope>NUCLEOTIDE SEQUENCE</scope>
    <source>
        <strain evidence="2">Cupriavidus sp. LMG 19464</strain>
    </source>
</reference>
<gene>
    <name evidence="2" type="ORF">CBM2587_B60065</name>
</gene>
<sequence>MPRCPRQFPPRPLAPSLPCMPASTRRAATVHCARCIESHQSVAHLLLKTPGPPPILESGRRPTTSTTETRHALSSPIPSARYLSRSARCPGSGIARAGRRHPGAPRAQVAPAWLHAEPARGHPGVLPGRGPANAALRHADGKIPDIAHKCEQVSYRVGKAMTPAKEWLPAGRGRDPRAQGRTFFLTQRHESNHPGMRDGVDVQPACQRAHAPAPACRRQPPERRRTDPRAEIRPPDGRRGL</sequence>
<feature type="region of interest" description="Disordered" evidence="1">
    <location>
        <begin position="189"/>
        <end position="241"/>
    </location>
</feature>
<feature type="compositionally biased region" description="Basic and acidic residues" evidence="1">
    <location>
        <begin position="189"/>
        <end position="200"/>
    </location>
</feature>
<name>A0A375C566_9BURK</name>
<dbReference type="EMBL" id="OFSQ01000035">
    <property type="protein sequence ID" value="SOY62978.1"/>
    <property type="molecule type" value="Genomic_DNA"/>
</dbReference>
<dbReference type="AlphaFoldDB" id="A0A375C566"/>